<sequence length="194" mass="21428">MCQKAESTWTPIGVDMFLAACKQTDTPFKHVSVCTLNDYDESINFSNSNVSIPSTQLYNSNNLLNTVDNISSVKTIDMIKSSCTGKKSQKNVTIGAKNNTIAVCKQNTQTVGSQRNMPSNLSCNSLYNGKKISKFFPVPQSTGVQSNDIPDTKSLVLLLLTQNQIMLDRLKSQDNKIDQLIKEVKEVKKVRGSN</sequence>
<dbReference type="EMBL" id="LN871599">
    <property type="protein sequence ID" value="CCF75395.1"/>
    <property type="molecule type" value="Genomic_DNA"/>
</dbReference>
<dbReference type="Proteomes" id="UP000002899">
    <property type="component" value="Chromosome IV"/>
</dbReference>
<evidence type="ECO:0000313" key="2">
    <source>
        <dbReference type="EMBL" id="CCF75395.1"/>
    </source>
</evidence>
<protein>
    <submittedName>
        <fullName evidence="2">Uncharacterized protein</fullName>
    </submittedName>
</protein>
<proteinExistence type="predicted"/>
<name>I7JCR3_BABMR</name>
<gene>
    <name evidence="2" type="ORF">BmR1_04g05985</name>
</gene>
<reference evidence="2 3" key="3">
    <citation type="journal article" date="2016" name="Sci. Rep.">
        <title>Genome-wide diversity and gene expression profiling of Babesia microti isolates identify polymorphic genes that mediate host-pathogen interactions.</title>
        <authorList>
            <person name="Silva J.C."/>
            <person name="Cornillot E."/>
            <person name="McCracken C."/>
            <person name="Usmani-Brown S."/>
            <person name="Dwivedi A."/>
            <person name="Ifeonu O.O."/>
            <person name="Crabtree J."/>
            <person name="Gotia H.T."/>
            <person name="Virji A.Z."/>
            <person name="Reynes C."/>
            <person name="Colinge J."/>
            <person name="Kumar V."/>
            <person name="Lawres L."/>
            <person name="Pazzi J.E."/>
            <person name="Pablo J.V."/>
            <person name="Hung C."/>
            <person name="Brancato J."/>
            <person name="Kumari P."/>
            <person name="Orvis J."/>
            <person name="Tretina K."/>
            <person name="Chibucos M."/>
            <person name="Ott S."/>
            <person name="Sadzewicz L."/>
            <person name="Sengamalay N."/>
            <person name="Shetty A.C."/>
            <person name="Su Q."/>
            <person name="Tallon L."/>
            <person name="Fraser C.M."/>
            <person name="Frutos R."/>
            <person name="Molina D.M."/>
            <person name="Krause P.J."/>
            <person name="Ben Mamoun C."/>
        </authorList>
    </citation>
    <scope>NUCLEOTIDE SEQUENCE [LARGE SCALE GENOMIC DNA]</scope>
    <source>
        <strain evidence="2 3">RI</strain>
    </source>
</reference>
<reference evidence="2 3" key="2">
    <citation type="journal article" date="2013" name="PLoS ONE">
        <title>Whole genome mapping and re-organization of the nuclear and mitochondrial genomes of Babesia microti isolates.</title>
        <authorList>
            <person name="Cornillot E."/>
            <person name="Dassouli A."/>
            <person name="Garg A."/>
            <person name="Pachikara N."/>
            <person name="Randazzo S."/>
            <person name="Depoix D."/>
            <person name="Carcy B."/>
            <person name="Delbecq S."/>
            <person name="Frutos R."/>
            <person name="Silva J.C."/>
            <person name="Sutton R."/>
            <person name="Krause P.J."/>
            <person name="Mamoun C.B."/>
        </authorList>
    </citation>
    <scope>NUCLEOTIDE SEQUENCE [LARGE SCALE GENOMIC DNA]</scope>
    <source>
        <strain evidence="2 3">RI</strain>
    </source>
</reference>
<reference evidence="2 3" key="1">
    <citation type="journal article" date="2012" name="Nucleic Acids Res.">
        <title>Sequencing of the smallest Apicomplexan genome from the human pathogen Babesia microti.</title>
        <authorList>
            <person name="Cornillot E."/>
            <person name="Hadj-Kaddour K."/>
            <person name="Dassouli A."/>
            <person name="Noel B."/>
            <person name="Ranwez V."/>
            <person name="Vacherie B."/>
            <person name="Augagneur Y."/>
            <person name="Bres V."/>
            <person name="Duclos A."/>
            <person name="Randazzo S."/>
            <person name="Carcy B."/>
            <person name="Debierre-Grockiego F."/>
            <person name="Delbecq S."/>
            <person name="Moubri-Menage K."/>
            <person name="Shams-Eldin H."/>
            <person name="Usmani-Brown S."/>
            <person name="Bringaud F."/>
            <person name="Wincker P."/>
            <person name="Vivares C.P."/>
            <person name="Schwarz R.T."/>
            <person name="Schetters T.P."/>
            <person name="Krause P.J."/>
            <person name="Gorenflot A."/>
            <person name="Berry V."/>
            <person name="Barbe V."/>
            <person name="Ben Mamoun C."/>
        </authorList>
    </citation>
    <scope>NUCLEOTIDE SEQUENCE [LARGE SCALE GENOMIC DNA]</scope>
    <source>
        <strain evidence="2 3">RI</strain>
    </source>
</reference>
<dbReference type="KEGG" id="bmic:BmR1_04g05985"/>
<keyword evidence="3" id="KW-1185">Reference proteome</keyword>
<evidence type="ECO:0000256" key="1">
    <source>
        <dbReference type="SAM" id="Coils"/>
    </source>
</evidence>
<organism evidence="2 3">
    <name type="scientific">Babesia microti (strain RI)</name>
    <dbReference type="NCBI Taxonomy" id="1133968"/>
    <lineage>
        <taxon>Eukaryota</taxon>
        <taxon>Sar</taxon>
        <taxon>Alveolata</taxon>
        <taxon>Apicomplexa</taxon>
        <taxon>Aconoidasida</taxon>
        <taxon>Piroplasmida</taxon>
        <taxon>Babesiidae</taxon>
        <taxon>Babesia</taxon>
    </lineage>
</organism>
<dbReference type="VEuPathDB" id="PiroplasmaDB:BmR1_04g05985"/>
<evidence type="ECO:0000313" key="3">
    <source>
        <dbReference type="Proteomes" id="UP000002899"/>
    </source>
</evidence>
<feature type="coiled-coil region" evidence="1">
    <location>
        <begin position="163"/>
        <end position="190"/>
    </location>
</feature>
<accession>I7JCR3</accession>
<keyword evidence="1" id="KW-0175">Coiled coil</keyword>
<dbReference type="RefSeq" id="XP_012649803.1">
    <property type="nucleotide sequence ID" value="XM_012794349.1"/>
</dbReference>
<dbReference type="AlphaFoldDB" id="I7JCR3"/>
<dbReference type="GeneID" id="24425842"/>